<evidence type="ECO:0000259" key="3">
    <source>
        <dbReference type="PROSITE" id="PS51212"/>
    </source>
</evidence>
<dbReference type="RefSeq" id="XP_062728143.1">
    <property type="nucleotide sequence ID" value="XM_062882137.1"/>
</dbReference>
<feature type="chain" id="PRO_5047402927" description="WSC domain-containing protein" evidence="2">
    <location>
        <begin position="17"/>
        <end position="624"/>
    </location>
</feature>
<dbReference type="EMBL" id="JAFFGZ010000009">
    <property type="protein sequence ID" value="KAK4639167.1"/>
    <property type="molecule type" value="Genomic_DNA"/>
</dbReference>
<feature type="compositionally biased region" description="Low complexity" evidence="1">
    <location>
        <begin position="405"/>
        <end position="421"/>
    </location>
</feature>
<feature type="domain" description="WSC" evidence="3">
    <location>
        <begin position="500"/>
        <end position="592"/>
    </location>
</feature>
<dbReference type="Pfam" id="PF01822">
    <property type="entry name" value="WSC"/>
    <property type="match status" value="1"/>
</dbReference>
<evidence type="ECO:0000256" key="2">
    <source>
        <dbReference type="SAM" id="SignalP"/>
    </source>
</evidence>
<feature type="compositionally biased region" description="Pro residues" evidence="1">
    <location>
        <begin position="373"/>
        <end position="382"/>
    </location>
</feature>
<dbReference type="InterPro" id="IPR018535">
    <property type="entry name" value="DUF1996"/>
</dbReference>
<dbReference type="PROSITE" id="PS51212">
    <property type="entry name" value="WSC"/>
    <property type="match status" value="1"/>
</dbReference>
<keyword evidence="5" id="KW-1185">Reference proteome</keyword>
<feature type="compositionally biased region" description="Basic and acidic residues" evidence="1">
    <location>
        <begin position="440"/>
        <end position="452"/>
    </location>
</feature>
<dbReference type="Proteomes" id="UP001322138">
    <property type="component" value="Unassembled WGS sequence"/>
</dbReference>
<proteinExistence type="predicted"/>
<dbReference type="InterPro" id="IPR002889">
    <property type="entry name" value="WSC_carb-bd"/>
</dbReference>
<evidence type="ECO:0000313" key="5">
    <source>
        <dbReference type="Proteomes" id="UP001322138"/>
    </source>
</evidence>
<name>A0ABR0F790_9PEZI</name>
<dbReference type="PANTHER" id="PTHR43662:SF11">
    <property type="entry name" value="WSC DOMAIN-CONTAINING PROTEIN"/>
    <property type="match status" value="1"/>
</dbReference>
<evidence type="ECO:0000256" key="1">
    <source>
        <dbReference type="SAM" id="MobiDB-lite"/>
    </source>
</evidence>
<gene>
    <name evidence="4" type="ORF">QC761_705760</name>
</gene>
<sequence>MHFTTILATMAVTVAAAKDTRTFATLQHKGRGPLTTCRADPIVSPGGPSAHVHAVMGASNFGFNVTGESLRQSKCTTAKPKADMSSYWVPSLYFKDPETGLLEPVEFFYMVNYYFFDATDDDIKAFPLGLQIVSGNPTLRSKPSHVSNGALQLDPSKPIQAAQITCPRRNFDPPSWPDNSDGSRAGLGDPIDKGAGYGFPFQNCDAYASPMRVDVHFPSCYNPAAGLTNYKNNMAFPTPVGHKLNCPKGWIHVPHMFFETYWNTPKLLPRYQHLLGKESPFVFSNGDATGFSAHGDFISGWDEEELQHIIDTCDAGHAGLHNCPGLKHGANPDSESCNIECPIQEKIAGTLDKLPGNNLIAGWKYGGGNVSPAPAPAVPEPEPVVEKPELETPKSSSAPAIKVEPSTSAAPAPAPSSSSAAAPPPPSTTLVTVPAPAPTKVEEPPVVEKPEPTSEAVLPPAASPKVRIVYDTVTVWQTRTVYEAPAGPTQSAKSGTEISGFKAAGCYKDQSDRVISGKILPNIGQVSNTACVEYCSSKGFSVAGTEYGGECYCGNSLNTVEKLDDSKCNMTCKGDVSQKCGGDWALTVFTKGGAAPAKAEKRHVRNHNHLAHHARIPSRHLHRR</sequence>
<evidence type="ECO:0000313" key="4">
    <source>
        <dbReference type="EMBL" id="KAK4639167.1"/>
    </source>
</evidence>
<dbReference type="SMART" id="SM00321">
    <property type="entry name" value="WSC"/>
    <property type="match status" value="1"/>
</dbReference>
<keyword evidence="2" id="KW-0732">Signal</keyword>
<feature type="region of interest" description="Disordered" evidence="1">
    <location>
        <begin position="371"/>
        <end position="459"/>
    </location>
</feature>
<comment type="caution">
    <text evidence="4">The sequence shown here is derived from an EMBL/GenBank/DDBJ whole genome shotgun (WGS) entry which is preliminary data.</text>
</comment>
<feature type="signal peptide" evidence="2">
    <location>
        <begin position="1"/>
        <end position="16"/>
    </location>
</feature>
<dbReference type="Pfam" id="PF09362">
    <property type="entry name" value="DUF1996"/>
    <property type="match status" value="1"/>
</dbReference>
<protein>
    <recommendedName>
        <fullName evidence="3">WSC domain-containing protein</fullName>
    </recommendedName>
</protein>
<accession>A0ABR0F790</accession>
<organism evidence="4 5">
    <name type="scientific">Podospora bellae-mahoneyi</name>
    <dbReference type="NCBI Taxonomy" id="2093777"/>
    <lineage>
        <taxon>Eukaryota</taxon>
        <taxon>Fungi</taxon>
        <taxon>Dikarya</taxon>
        <taxon>Ascomycota</taxon>
        <taxon>Pezizomycotina</taxon>
        <taxon>Sordariomycetes</taxon>
        <taxon>Sordariomycetidae</taxon>
        <taxon>Sordariales</taxon>
        <taxon>Podosporaceae</taxon>
        <taxon>Podospora</taxon>
    </lineage>
</organism>
<dbReference type="GeneID" id="87901619"/>
<dbReference type="PANTHER" id="PTHR43662">
    <property type="match status" value="1"/>
</dbReference>
<reference evidence="4 5" key="1">
    <citation type="journal article" date="2023" name="bioRxiv">
        <title>High-quality genome assemblies of four members of thePodospora anserinaspecies complex.</title>
        <authorList>
            <person name="Ament-Velasquez S.L."/>
            <person name="Vogan A.A."/>
            <person name="Wallerman O."/>
            <person name="Hartmann F."/>
            <person name="Gautier V."/>
            <person name="Silar P."/>
            <person name="Giraud T."/>
            <person name="Johannesson H."/>
        </authorList>
    </citation>
    <scope>NUCLEOTIDE SEQUENCE [LARGE SCALE GENOMIC DNA]</scope>
    <source>
        <strain evidence="4 5">CBS 112042</strain>
    </source>
</reference>